<dbReference type="EMBL" id="CP144751">
    <property type="protein sequence ID" value="WVZ83311.1"/>
    <property type="molecule type" value="Genomic_DNA"/>
</dbReference>
<dbReference type="PANTHER" id="PTHR33116:SF78">
    <property type="entry name" value="OS12G0587133 PROTEIN"/>
    <property type="match status" value="1"/>
</dbReference>
<name>A0AAQ3U0S1_PASNO</name>
<reference evidence="2 3" key="1">
    <citation type="submission" date="2024-02" db="EMBL/GenBank/DDBJ databases">
        <title>High-quality chromosome-scale genome assembly of Pensacola bahiagrass (Paspalum notatum Flugge var. saurae).</title>
        <authorList>
            <person name="Vega J.M."/>
            <person name="Podio M."/>
            <person name="Orjuela J."/>
            <person name="Siena L.A."/>
            <person name="Pessino S.C."/>
            <person name="Combes M.C."/>
            <person name="Mariac C."/>
            <person name="Albertini E."/>
            <person name="Pupilli F."/>
            <person name="Ortiz J.P.A."/>
            <person name="Leblanc O."/>
        </authorList>
    </citation>
    <scope>NUCLEOTIDE SEQUENCE [LARGE SCALE GENOMIC DNA]</scope>
    <source>
        <strain evidence="2">R1</strain>
        <tissue evidence="2">Leaf</tissue>
    </source>
</reference>
<organism evidence="2 3">
    <name type="scientific">Paspalum notatum var. saurae</name>
    <dbReference type="NCBI Taxonomy" id="547442"/>
    <lineage>
        <taxon>Eukaryota</taxon>
        <taxon>Viridiplantae</taxon>
        <taxon>Streptophyta</taxon>
        <taxon>Embryophyta</taxon>
        <taxon>Tracheophyta</taxon>
        <taxon>Spermatophyta</taxon>
        <taxon>Magnoliopsida</taxon>
        <taxon>Liliopsida</taxon>
        <taxon>Poales</taxon>
        <taxon>Poaceae</taxon>
        <taxon>PACMAD clade</taxon>
        <taxon>Panicoideae</taxon>
        <taxon>Andropogonodae</taxon>
        <taxon>Paspaleae</taxon>
        <taxon>Paspalinae</taxon>
        <taxon>Paspalum</taxon>
    </lineage>
</organism>
<dbReference type="AlphaFoldDB" id="A0AAQ3U0S1"/>
<sequence length="128" mass="14155">MGRLVLVNSVLDSRLIHHMSALLLALGTLKAVDKRRRGFLWAGTDQAKGAQCLVAWEDVCVNKDEGGLGVKHLPTQNIYFLLKLLHRLHTTSSSSWATWVRDQSTNDESGGMGRPQHSGLMLGMMMTI</sequence>
<keyword evidence="3" id="KW-1185">Reference proteome</keyword>
<protein>
    <submittedName>
        <fullName evidence="2">Uncharacterized protein</fullName>
    </submittedName>
</protein>
<gene>
    <name evidence="2" type="ORF">U9M48_030473</name>
</gene>
<keyword evidence="1" id="KW-1133">Transmembrane helix</keyword>
<feature type="transmembrane region" description="Helical" evidence="1">
    <location>
        <begin position="15"/>
        <end position="32"/>
    </location>
</feature>
<evidence type="ECO:0000313" key="3">
    <source>
        <dbReference type="Proteomes" id="UP001341281"/>
    </source>
</evidence>
<proteinExistence type="predicted"/>
<keyword evidence="1" id="KW-0472">Membrane</keyword>
<dbReference type="Proteomes" id="UP001341281">
    <property type="component" value="Chromosome 07"/>
</dbReference>
<evidence type="ECO:0000256" key="1">
    <source>
        <dbReference type="SAM" id="Phobius"/>
    </source>
</evidence>
<evidence type="ECO:0000313" key="2">
    <source>
        <dbReference type="EMBL" id="WVZ83311.1"/>
    </source>
</evidence>
<keyword evidence="1" id="KW-0812">Transmembrane</keyword>
<accession>A0AAQ3U0S1</accession>
<dbReference type="PANTHER" id="PTHR33116">
    <property type="entry name" value="REVERSE TRANSCRIPTASE ZINC-BINDING DOMAIN-CONTAINING PROTEIN-RELATED-RELATED"/>
    <property type="match status" value="1"/>
</dbReference>